<name>A0A7J8RIL7_GOSDV</name>
<organism evidence="1 2">
    <name type="scientific">Gossypium davidsonii</name>
    <name type="common">Davidson's cotton</name>
    <name type="synonym">Gossypium klotzschianum subsp. davidsonii</name>
    <dbReference type="NCBI Taxonomy" id="34287"/>
    <lineage>
        <taxon>Eukaryota</taxon>
        <taxon>Viridiplantae</taxon>
        <taxon>Streptophyta</taxon>
        <taxon>Embryophyta</taxon>
        <taxon>Tracheophyta</taxon>
        <taxon>Spermatophyta</taxon>
        <taxon>Magnoliopsida</taxon>
        <taxon>eudicotyledons</taxon>
        <taxon>Gunneridae</taxon>
        <taxon>Pentapetalae</taxon>
        <taxon>rosids</taxon>
        <taxon>malvids</taxon>
        <taxon>Malvales</taxon>
        <taxon>Malvaceae</taxon>
        <taxon>Malvoideae</taxon>
        <taxon>Gossypium</taxon>
    </lineage>
</organism>
<comment type="caution">
    <text evidence="1">The sequence shown here is derived from an EMBL/GenBank/DDBJ whole genome shotgun (WGS) entry which is preliminary data.</text>
</comment>
<protein>
    <submittedName>
        <fullName evidence="1">Uncharacterized protein</fullName>
    </submittedName>
</protein>
<gene>
    <name evidence="1" type="ORF">Godav_013862</name>
</gene>
<proteinExistence type="predicted"/>
<evidence type="ECO:0000313" key="1">
    <source>
        <dbReference type="EMBL" id="MBA0613423.1"/>
    </source>
</evidence>
<dbReference type="Proteomes" id="UP000593561">
    <property type="component" value="Unassembled WGS sequence"/>
</dbReference>
<dbReference type="EMBL" id="JABFAC010000005">
    <property type="protein sequence ID" value="MBA0613423.1"/>
    <property type="molecule type" value="Genomic_DNA"/>
</dbReference>
<keyword evidence="2" id="KW-1185">Reference proteome</keyword>
<sequence length="65" mass="7396">MDGSVLTKSAQSADWGATCYDLLGAILDNIYRGQIEIGWLRDIFPEPEDDSTELERIRYAQVYIL</sequence>
<accession>A0A7J8RIL7</accession>
<reference evidence="1 2" key="1">
    <citation type="journal article" date="2019" name="Genome Biol. Evol.">
        <title>Insights into the evolution of the New World diploid cottons (Gossypium, subgenus Houzingenia) based on genome sequencing.</title>
        <authorList>
            <person name="Grover C.E."/>
            <person name="Arick M.A. 2nd"/>
            <person name="Thrash A."/>
            <person name="Conover J.L."/>
            <person name="Sanders W.S."/>
            <person name="Peterson D.G."/>
            <person name="Frelichowski J.E."/>
            <person name="Scheffler J.A."/>
            <person name="Scheffler B.E."/>
            <person name="Wendel J.F."/>
        </authorList>
    </citation>
    <scope>NUCLEOTIDE SEQUENCE [LARGE SCALE GENOMIC DNA]</scope>
    <source>
        <strain evidence="1">27</strain>
        <tissue evidence="1">Leaf</tissue>
    </source>
</reference>
<evidence type="ECO:0000313" key="2">
    <source>
        <dbReference type="Proteomes" id="UP000593561"/>
    </source>
</evidence>
<dbReference type="AlphaFoldDB" id="A0A7J8RIL7"/>